<dbReference type="AlphaFoldDB" id="A0A916U2A0"/>
<feature type="region of interest" description="Disordered" evidence="1">
    <location>
        <begin position="1"/>
        <end position="52"/>
    </location>
</feature>
<sequence>MKQQEDRFTRDAFATPVRGRPRKPDALTPAQRSKAYRARQKAAKLSQFTPSN</sequence>
<evidence type="ECO:0000256" key="1">
    <source>
        <dbReference type="SAM" id="MobiDB-lite"/>
    </source>
</evidence>
<protein>
    <submittedName>
        <fullName evidence="2">Uncharacterized protein</fullName>
    </submittedName>
</protein>
<organism evidence="2 3">
    <name type="scientific">Undibacterium terreum</name>
    <dbReference type="NCBI Taxonomy" id="1224302"/>
    <lineage>
        <taxon>Bacteria</taxon>
        <taxon>Pseudomonadati</taxon>
        <taxon>Pseudomonadota</taxon>
        <taxon>Betaproteobacteria</taxon>
        <taxon>Burkholderiales</taxon>
        <taxon>Oxalobacteraceae</taxon>
        <taxon>Undibacterium</taxon>
    </lineage>
</organism>
<keyword evidence="3" id="KW-1185">Reference proteome</keyword>
<evidence type="ECO:0000313" key="2">
    <source>
        <dbReference type="EMBL" id="GGC57805.1"/>
    </source>
</evidence>
<name>A0A916U2A0_9BURK</name>
<evidence type="ECO:0000313" key="3">
    <source>
        <dbReference type="Proteomes" id="UP000637423"/>
    </source>
</evidence>
<comment type="caution">
    <text evidence="2">The sequence shown here is derived from an EMBL/GenBank/DDBJ whole genome shotgun (WGS) entry which is preliminary data.</text>
</comment>
<accession>A0A916U2A0</accession>
<reference evidence="2" key="2">
    <citation type="submission" date="2020-09" db="EMBL/GenBank/DDBJ databases">
        <authorList>
            <person name="Sun Q."/>
            <person name="Zhou Y."/>
        </authorList>
    </citation>
    <scope>NUCLEOTIDE SEQUENCE</scope>
    <source>
        <strain evidence="2">CGMCC 1.10998</strain>
    </source>
</reference>
<gene>
    <name evidence="2" type="ORF">GCM10011396_00790</name>
</gene>
<dbReference type="EMBL" id="BMED01000001">
    <property type="protein sequence ID" value="GGC57805.1"/>
    <property type="molecule type" value="Genomic_DNA"/>
</dbReference>
<dbReference type="Proteomes" id="UP000637423">
    <property type="component" value="Unassembled WGS sequence"/>
</dbReference>
<reference evidence="2" key="1">
    <citation type="journal article" date="2014" name="Int. J. Syst. Evol. Microbiol.">
        <title>Complete genome sequence of Corynebacterium casei LMG S-19264T (=DSM 44701T), isolated from a smear-ripened cheese.</title>
        <authorList>
            <consortium name="US DOE Joint Genome Institute (JGI-PGF)"/>
            <person name="Walter F."/>
            <person name="Albersmeier A."/>
            <person name="Kalinowski J."/>
            <person name="Ruckert C."/>
        </authorList>
    </citation>
    <scope>NUCLEOTIDE SEQUENCE</scope>
    <source>
        <strain evidence="2">CGMCC 1.10998</strain>
    </source>
</reference>
<feature type="compositionally biased region" description="Basic and acidic residues" evidence="1">
    <location>
        <begin position="1"/>
        <end position="10"/>
    </location>
</feature>
<proteinExistence type="predicted"/>